<sequence length="136" mass="16627">MPKKAWSWLYYNSPKQKVDKFTKEGIKKKCDKFIESVLKPRFISSSQSALDGSCVIDIYSKWWRNFIYFYAKYKDNRAEAIEPTYDWKLARIEYLKGDKYNLAYFRHTGKWWVIFYEIPLEECFESIEEMPHFHPY</sequence>
<dbReference type="AlphaFoldDB" id="A0A7G9YYP8"/>
<organism evidence="1">
    <name type="scientific">Candidatus Methanophagaceae archaeon ANME-1 ERB6</name>
    <dbReference type="NCBI Taxonomy" id="2759912"/>
    <lineage>
        <taxon>Archaea</taxon>
        <taxon>Methanobacteriati</taxon>
        <taxon>Methanobacteriota</taxon>
        <taxon>Stenosarchaea group</taxon>
        <taxon>Methanomicrobia</taxon>
        <taxon>Candidatus Methanophagales</taxon>
        <taxon>Candidatus Methanophagaceae</taxon>
    </lineage>
</organism>
<dbReference type="EMBL" id="MT631532">
    <property type="protein sequence ID" value="QNO53132.1"/>
    <property type="molecule type" value="Genomic_DNA"/>
</dbReference>
<dbReference type="Pfam" id="PF11225">
    <property type="entry name" value="DUF3024"/>
    <property type="match status" value="1"/>
</dbReference>
<reference evidence="1" key="1">
    <citation type="submission" date="2020-06" db="EMBL/GenBank/DDBJ databases">
        <title>Unique genomic features of the anaerobic methanotrophic archaea.</title>
        <authorList>
            <person name="Chadwick G.L."/>
            <person name="Skennerton C.T."/>
            <person name="Laso-Perez R."/>
            <person name="Leu A.O."/>
            <person name="Speth D.R."/>
            <person name="Yu H."/>
            <person name="Morgan-Lang C."/>
            <person name="Hatzenpichler R."/>
            <person name="Goudeau D."/>
            <person name="Malmstrom R."/>
            <person name="Brazelton W.J."/>
            <person name="Woyke T."/>
            <person name="Hallam S.J."/>
            <person name="Tyson G.W."/>
            <person name="Wegener G."/>
            <person name="Boetius A."/>
            <person name="Orphan V."/>
        </authorList>
    </citation>
    <scope>NUCLEOTIDE SEQUENCE</scope>
</reference>
<evidence type="ECO:0000313" key="1">
    <source>
        <dbReference type="EMBL" id="QNO53132.1"/>
    </source>
</evidence>
<dbReference type="InterPro" id="IPR021388">
    <property type="entry name" value="DUF3024"/>
</dbReference>
<gene>
    <name evidence="1" type="ORF">GJIJNDME_00017</name>
</gene>
<proteinExistence type="predicted"/>
<accession>A0A7G9YYP8</accession>
<protein>
    <submittedName>
        <fullName evidence="1">Uncharacterized protein</fullName>
    </submittedName>
</protein>
<name>A0A7G9YYP8_9EURY</name>